<sequence>MEEIFGEIIGCGLGSDSIMLRLLRSSMDKAHEDVQSTEGSIELLNARSKFYELAMILVEGCSKLIQEKAEVSQTNRDKMLSDLMESRDVETWLRQTMELRGRELVSLQAKLEEKEEFLGGGDGIKGGGDICDLKNSVDQQVSSIKQRLEEERRSFTGGNEFPGKEGFEMTPENPEQKMIIEQMSSDIDGLKGTLDLAFGRMQNTEIRPLEKQWRWEIEKETMLILFKGFITKVEENLEVDLERRGNRFPIMFLNENWGELVNEITNLHRELEALCSSNEVEVKRVKGNDSFGTSTKLCRASSEPLPECSFVEEPNEDQDGDESDHYVAKMIKSHESIIRRQREELNRLKREILREKETSFRRLKDPNNLEARTQEVVARLDNFIKWNAKIGDKKEGFQHKRKMISNCLEDFDEKVGSDLVCYRRETDLNEEIRRLKEERDDSNLQSMMMEETCIILFKGLMKDFNFEKEKFPDEGKLVADCLADFGGEKVGGDSAFYIRETDHLSEEIRKLKQERDDSNLQTMIMEETYVILLKGFKKDFYFKEWKTEREAYSFENLIRQEIYDFVIIEAAKDAYMSPREIESPYQENLAEERNVIQTLDSLVKCVEMEEDLMVKASCEIKEHSLNNELVASECEEVDERDAIEWLLTEEETTFHSVSSKLDKALQQLFISVVHEKEQTFCQAKENQIVQLPPCDLVLSLLRGFQQMLVDFEGLVSDILKLIKKEFAI</sequence>
<protein>
    <recommendedName>
        <fullName evidence="4">WPP domain-associated protein</fullName>
    </recommendedName>
</protein>
<dbReference type="AlphaFoldDB" id="A0A7J0G4X2"/>
<dbReference type="EMBL" id="BJWL01000018">
    <property type="protein sequence ID" value="GFZ05841.1"/>
    <property type="molecule type" value="Genomic_DNA"/>
</dbReference>
<evidence type="ECO:0000256" key="1">
    <source>
        <dbReference type="SAM" id="Coils"/>
    </source>
</evidence>
<accession>A0A7J0G4X2</accession>
<comment type="caution">
    <text evidence="2">The sequence shown here is derived from an EMBL/GenBank/DDBJ whole genome shotgun (WGS) entry which is preliminary data.</text>
</comment>
<evidence type="ECO:0000313" key="3">
    <source>
        <dbReference type="Proteomes" id="UP000585474"/>
    </source>
</evidence>
<gene>
    <name evidence="2" type="ORF">Acr_18g0000110</name>
</gene>
<dbReference type="OrthoDB" id="1868826at2759"/>
<reference evidence="2 3" key="1">
    <citation type="submission" date="2019-07" db="EMBL/GenBank/DDBJ databases">
        <title>De Novo Assembly of kiwifruit Actinidia rufa.</title>
        <authorList>
            <person name="Sugita-Konishi S."/>
            <person name="Sato K."/>
            <person name="Mori E."/>
            <person name="Abe Y."/>
            <person name="Kisaki G."/>
            <person name="Hamano K."/>
            <person name="Suezawa K."/>
            <person name="Otani M."/>
            <person name="Fukuda T."/>
            <person name="Manabe T."/>
            <person name="Gomi K."/>
            <person name="Tabuchi M."/>
            <person name="Akimitsu K."/>
            <person name="Kataoka I."/>
        </authorList>
    </citation>
    <scope>NUCLEOTIDE SEQUENCE [LARGE SCALE GENOMIC DNA]</scope>
    <source>
        <strain evidence="3">cv. Fuchu</strain>
    </source>
</reference>
<organism evidence="2 3">
    <name type="scientific">Actinidia rufa</name>
    <dbReference type="NCBI Taxonomy" id="165716"/>
    <lineage>
        <taxon>Eukaryota</taxon>
        <taxon>Viridiplantae</taxon>
        <taxon>Streptophyta</taxon>
        <taxon>Embryophyta</taxon>
        <taxon>Tracheophyta</taxon>
        <taxon>Spermatophyta</taxon>
        <taxon>Magnoliopsida</taxon>
        <taxon>eudicotyledons</taxon>
        <taxon>Gunneridae</taxon>
        <taxon>Pentapetalae</taxon>
        <taxon>asterids</taxon>
        <taxon>Ericales</taxon>
        <taxon>Actinidiaceae</taxon>
        <taxon>Actinidia</taxon>
    </lineage>
</organism>
<keyword evidence="3" id="KW-1185">Reference proteome</keyword>
<proteinExistence type="predicted"/>
<feature type="coiled-coil region" evidence="1">
    <location>
        <begin position="331"/>
        <end position="358"/>
    </location>
</feature>
<evidence type="ECO:0000313" key="2">
    <source>
        <dbReference type="EMBL" id="GFZ05841.1"/>
    </source>
</evidence>
<dbReference type="PANTHER" id="PTHR33883:SF7">
    <property type="entry name" value="OS04G0521600 PROTEIN"/>
    <property type="match status" value="1"/>
</dbReference>
<keyword evidence="1" id="KW-0175">Coiled coil</keyword>
<dbReference type="InterPro" id="IPR037490">
    <property type="entry name" value="WAP"/>
</dbReference>
<dbReference type="PANTHER" id="PTHR33883">
    <property type="entry name" value="WPP DOMAIN-ASSOCIATED PROTEIN"/>
    <property type="match status" value="1"/>
</dbReference>
<name>A0A7J0G4X2_9ERIC</name>
<dbReference type="Proteomes" id="UP000585474">
    <property type="component" value="Unassembled WGS sequence"/>
</dbReference>
<evidence type="ECO:0008006" key="4">
    <source>
        <dbReference type="Google" id="ProtNLM"/>
    </source>
</evidence>